<evidence type="ECO:0000256" key="3">
    <source>
        <dbReference type="ARBA" id="ARBA00022553"/>
    </source>
</evidence>
<evidence type="ECO:0000256" key="1">
    <source>
        <dbReference type="ARBA" id="ARBA00004651"/>
    </source>
</evidence>
<dbReference type="PRINTS" id="PR01836">
    <property type="entry name" value="MGATPASE"/>
</dbReference>
<dbReference type="SUPFAM" id="SSF81665">
    <property type="entry name" value="Calcium ATPase, transmembrane domain M"/>
    <property type="match status" value="1"/>
</dbReference>
<dbReference type="AlphaFoldDB" id="A0A379VXS0"/>
<comment type="subcellular location">
    <subcellularLocation>
        <location evidence="1">Cell membrane</location>
        <topology evidence="1">Multi-pass membrane protein</topology>
    </subcellularLocation>
</comment>
<evidence type="ECO:0000256" key="4">
    <source>
        <dbReference type="ARBA" id="ARBA00022842"/>
    </source>
</evidence>
<feature type="transmembrane region" description="Helical" evidence="5">
    <location>
        <begin position="29"/>
        <end position="54"/>
    </location>
</feature>
<sequence length="68" mass="7550">MVLEEGVIEGRRTFSNMLKYIKMTASSNFGNVFSVLVASAFLPFLPMLPLHLLIQNLLYDVFPGGDSV</sequence>
<organism evidence="6 7">
    <name type="scientific">Salmonella enterica I</name>
    <dbReference type="NCBI Taxonomy" id="59201"/>
    <lineage>
        <taxon>Bacteria</taxon>
        <taxon>Pseudomonadati</taxon>
        <taxon>Pseudomonadota</taxon>
        <taxon>Gammaproteobacteria</taxon>
        <taxon>Enterobacterales</taxon>
        <taxon>Enterobacteriaceae</taxon>
        <taxon>Salmonella</taxon>
    </lineage>
</organism>
<keyword evidence="5" id="KW-0812">Transmembrane</keyword>
<dbReference type="GO" id="GO:0016787">
    <property type="term" value="F:hydrolase activity"/>
    <property type="evidence" value="ECO:0007669"/>
    <property type="project" value="UniProtKB-KW"/>
</dbReference>
<protein>
    <submittedName>
        <fullName evidence="6">Magnesium-transporting ATPase MgtA</fullName>
        <ecNumber evidence="6">3.6.3.2</ecNumber>
    </submittedName>
</protein>
<dbReference type="EC" id="3.6.3.2" evidence="6"/>
<evidence type="ECO:0000313" key="7">
    <source>
        <dbReference type="Proteomes" id="UP000254346"/>
    </source>
</evidence>
<name>A0A379VXS0_SALET</name>
<dbReference type="Proteomes" id="UP000254346">
    <property type="component" value="Unassembled WGS sequence"/>
</dbReference>
<keyword evidence="5" id="KW-1133">Transmembrane helix</keyword>
<dbReference type="InterPro" id="IPR023298">
    <property type="entry name" value="ATPase_P-typ_TM_dom_sf"/>
</dbReference>
<evidence type="ECO:0000313" key="6">
    <source>
        <dbReference type="EMBL" id="SUH11409.1"/>
    </source>
</evidence>
<evidence type="ECO:0000256" key="5">
    <source>
        <dbReference type="SAM" id="Phobius"/>
    </source>
</evidence>
<keyword evidence="3" id="KW-0597">Phosphoprotein</keyword>
<dbReference type="GO" id="GO:0015444">
    <property type="term" value="F:P-type magnesium transporter activity"/>
    <property type="evidence" value="ECO:0007669"/>
    <property type="project" value="InterPro"/>
</dbReference>
<reference evidence="6 7" key="1">
    <citation type="submission" date="2018-06" db="EMBL/GenBank/DDBJ databases">
        <authorList>
            <consortium name="Pathogen Informatics"/>
            <person name="Doyle S."/>
        </authorList>
    </citation>
    <scope>NUCLEOTIDE SEQUENCE [LARGE SCALE GENOMIC DNA]</scope>
    <source>
        <strain evidence="6 7">NCTC8256</strain>
    </source>
</reference>
<dbReference type="InterPro" id="IPR006415">
    <property type="entry name" value="P-type_ATPase_IIIB"/>
</dbReference>
<keyword evidence="6" id="KW-0378">Hydrolase</keyword>
<gene>
    <name evidence="6" type="primary">mgtA_2</name>
    <name evidence="6" type="ORF">NCTC8256_05453</name>
</gene>
<dbReference type="GO" id="GO:0005886">
    <property type="term" value="C:plasma membrane"/>
    <property type="evidence" value="ECO:0007669"/>
    <property type="project" value="UniProtKB-SubCell"/>
</dbReference>
<accession>A0A379VXS0</accession>
<keyword evidence="2" id="KW-1003">Cell membrane</keyword>
<dbReference type="EMBL" id="UGXR01000001">
    <property type="protein sequence ID" value="SUH11409.1"/>
    <property type="molecule type" value="Genomic_DNA"/>
</dbReference>
<dbReference type="Gene3D" id="1.20.1110.10">
    <property type="entry name" value="Calcium-transporting ATPase, transmembrane domain"/>
    <property type="match status" value="1"/>
</dbReference>
<proteinExistence type="predicted"/>
<keyword evidence="4" id="KW-0460">Magnesium</keyword>
<keyword evidence="5" id="KW-0472">Membrane</keyword>
<evidence type="ECO:0000256" key="2">
    <source>
        <dbReference type="ARBA" id="ARBA00022475"/>
    </source>
</evidence>